<dbReference type="GO" id="GO:0052717">
    <property type="term" value="F:tRNA-specific adenosine-34 deaminase activity"/>
    <property type="evidence" value="ECO:0007669"/>
    <property type="project" value="UniProtKB-EC"/>
</dbReference>
<gene>
    <name evidence="4" type="ORF">ACFO0P_15295</name>
</gene>
<dbReference type="Pfam" id="PF00383">
    <property type="entry name" value="dCMP_cyt_deam_1"/>
    <property type="match status" value="1"/>
</dbReference>
<keyword evidence="4" id="KW-0378">Hydrolase</keyword>
<name>A0ABV8YAI0_9DEIO</name>
<dbReference type="PANTHER" id="PTHR11079:SF202">
    <property type="entry name" value="TRNA-SPECIFIC ADENOSINE DEAMINASE"/>
    <property type="match status" value="1"/>
</dbReference>
<dbReference type="InterPro" id="IPR016192">
    <property type="entry name" value="APOBEC/CMP_deaminase_Zn-bd"/>
</dbReference>
<dbReference type="PANTHER" id="PTHR11079">
    <property type="entry name" value="CYTOSINE DEAMINASE FAMILY MEMBER"/>
    <property type="match status" value="1"/>
</dbReference>
<evidence type="ECO:0000256" key="1">
    <source>
        <dbReference type="ARBA" id="ARBA00022723"/>
    </source>
</evidence>
<evidence type="ECO:0000313" key="4">
    <source>
        <dbReference type="EMBL" id="MFC4455143.1"/>
    </source>
</evidence>
<dbReference type="InterPro" id="IPR016193">
    <property type="entry name" value="Cytidine_deaminase-like"/>
</dbReference>
<dbReference type="InterPro" id="IPR002125">
    <property type="entry name" value="CMP_dCMP_dom"/>
</dbReference>
<evidence type="ECO:0000313" key="5">
    <source>
        <dbReference type="Proteomes" id="UP001595939"/>
    </source>
</evidence>
<evidence type="ECO:0000256" key="2">
    <source>
        <dbReference type="ARBA" id="ARBA00022833"/>
    </source>
</evidence>
<dbReference type="RefSeq" id="WP_380129861.1">
    <property type="nucleotide sequence ID" value="NZ_JBHSEG010000008.1"/>
</dbReference>
<keyword evidence="2" id="KW-0862">Zinc</keyword>
<dbReference type="CDD" id="cd01285">
    <property type="entry name" value="nucleoside_deaminase"/>
    <property type="match status" value="1"/>
</dbReference>
<dbReference type="PROSITE" id="PS51747">
    <property type="entry name" value="CYT_DCMP_DEAMINASES_2"/>
    <property type="match status" value="1"/>
</dbReference>
<sequence length="178" mass="18962">MLNGHRVSSDEDGLRLAFRAAVHARQRGEDPFGAVIVQGQTVLASSGSRELELGDPTAHAEVLAIREACQTLRTLSLVECTLYASTEPCIMCSGALKWAGIERVVYSVPQSALQAASGGLQKPGCAQLVNTGRRHIEIVGPLLQAEGLAVLADHVFTPKALRYAARHGDAFFLDDPST</sequence>
<evidence type="ECO:0000259" key="3">
    <source>
        <dbReference type="PROSITE" id="PS51747"/>
    </source>
</evidence>
<dbReference type="EMBL" id="JBHSEG010000008">
    <property type="protein sequence ID" value="MFC4455143.1"/>
    <property type="molecule type" value="Genomic_DNA"/>
</dbReference>
<comment type="caution">
    <text evidence="4">The sequence shown here is derived from an EMBL/GenBank/DDBJ whole genome shotgun (WGS) entry which is preliminary data.</text>
</comment>
<organism evidence="4 5">
    <name type="scientific">Deinococcus sonorensis</name>
    <dbReference type="NCBI Taxonomy" id="309891"/>
    <lineage>
        <taxon>Bacteria</taxon>
        <taxon>Thermotogati</taxon>
        <taxon>Deinococcota</taxon>
        <taxon>Deinococci</taxon>
        <taxon>Deinococcales</taxon>
        <taxon>Deinococcaceae</taxon>
        <taxon>Deinococcus</taxon>
    </lineage>
</organism>
<feature type="domain" description="CMP/dCMP-type deaminase" evidence="3">
    <location>
        <begin position="8"/>
        <end position="120"/>
    </location>
</feature>
<dbReference type="Proteomes" id="UP001595939">
    <property type="component" value="Unassembled WGS sequence"/>
</dbReference>
<keyword evidence="5" id="KW-1185">Reference proteome</keyword>
<reference evidence="5" key="1">
    <citation type="journal article" date="2019" name="Int. J. Syst. Evol. Microbiol.">
        <title>The Global Catalogue of Microorganisms (GCM) 10K type strain sequencing project: providing services to taxonomists for standard genome sequencing and annotation.</title>
        <authorList>
            <consortium name="The Broad Institute Genomics Platform"/>
            <consortium name="The Broad Institute Genome Sequencing Center for Infectious Disease"/>
            <person name="Wu L."/>
            <person name="Ma J."/>
        </authorList>
    </citation>
    <scope>NUCLEOTIDE SEQUENCE [LARGE SCALE GENOMIC DNA]</scope>
    <source>
        <strain evidence="5">CCUG 39970</strain>
    </source>
</reference>
<dbReference type="Gene3D" id="3.40.140.10">
    <property type="entry name" value="Cytidine Deaminase, domain 2"/>
    <property type="match status" value="1"/>
</dbReference>
<dbReference type="PROSITE" id="PS00903">
    <property type="entry name" value="CYT_DCMP_DEAMINASES_1"/>
    <property type="match status" value="1"/>
</dbReference>
<dbReference type="SUPFAM" id="SSF53927">
    <property type="entry name" value="Cytidine deaminase-like"/>
    <property type="match status" value="1"/>
</dbReference>
<keyword evidence="1" id="KW-0479">Metal-binding</keyword>
<protein>
    <submittedName>
        <fullName evidence="4">Nucleoside deaminase</fullName>
        <ecNumber evidence="4">3.5.4.33</ecNumber>
    </submittedName>
</protein>
<dbReference type="EC" id="3.5.4.33" evidence="4"/>
<accession>A0ABV8YAI0</accession>
<proteinExistence type="predicted"/>